<organism evidence="2 3">
    <name type="scientific">Nesidiocoris tenuis</name>
    <dbReference type="NCBI Taxonomy" id="355587"/>
    <lineage>
        <taxon>Eukaryota</taxon>
        <taxon>Metazoa</taxon>
        <taxon>Ecdysozoa</taxon>
        <taxon>Arthropoda</taxon>
        <taxon>Hexapoda</taxon>
        <taxon>Insecta</taxon>
        <taxon>Pterygota</taxon>
        <taxon>Neoptera</taxon>
        <taxon>Paraneoptera</taxon>
        <taxon>Hemiptera</taxon>
        <taxon>Heteroptera</taxon>
        <taxon>Panheteroptera</taxon>
        <taxon>Cimicomorpha</taxon>
        <taxon>Miridae</taxon>
        <taxon>Dicyphina</taxon>
        <taxon>Nesidiocoris</taxon>
    </lineage>
</organism>
<dbReference type="Proteomes" id="UP001307889">
    <property type="component" value="Chromosome 1"/>
</dbReference>
<dbReference type="EMBL" id="AP028909">
    <property type="protein sequence ID" value="BES88204.1"/>
    <property type="molecule type" value="Genomic_DNA"/>
</dbReference>
<reference evidence="2 3" key="1">
    <citation type="submission" date="2023-09" db="EMBL/GenBank/DDBJ databases">
        <title>Nesidiocoris tenuis whole genome shotgun sequence.</title>
        <authorList>
            <person name="Shibata T."/>
            <person name="Shimoda M."/>
            <person name="Kobayashi T."/>
            <person name="Uehara T."/>
        </authorList>
    </citation>
    <scope>NUCLEOTIDE SEQUENCE [LARGE SCALE GENOMIC DNA]</scope>
    <source>
        <strain evidence="2 3">Japan</strain>
    </source>
</reference>
<feature type="compositionally biased region" description="Polar residues" evidence="1">
    <location>
        <begin position="89"/>
        <end position="101"/>
    </location>
</feature>
<keyword evidence="3" id="KW-1185">Reference proteome</keyword>
<protein>
    <submittedName>
        <fullName evidence="2">Uncharacterized protein</fullName>
    </submittedName>
</protein>
<proteinExistence type="predicted"/>
<evidence type="ECO:0000313" key="3">
    <source>
        <dbReference type="Proteomes" id="UP001307889"/>
    </source>
</evidence>
<gene>
    <name evidence="2" type="ORF">NTJ_01010</name>
</gene>
<accession>A0ABN7AA94</accession>
<sequence length="109" mass="11847">MTPELKMEELGEQTRQGLIILLEQREDVHFNYWGLRKFPATAMVAHSLQPLSFSSLIKMALNAGPLEGQDCALSGVGLALASSAFAETTNDGNFPTTTFKTETGERASN</sequence>
<feature type="region of interest" description="Disordered" evidence="1">
    <location>
        <begin position="89"/>
        <end position="109"/>
    </location>
</feature>
<evidence type="ECO:0000313" key="2">
    <source>
        <dbReference type="EMBL" id="BES88204.1"/>
    </source>
</evidence>
<evidence type="ECO:0000256" key="1">
    <source>
        <dbReference type="SAM" id="MobiDB-lite"/>
    </source>
</evidence>
<name>A0ABN7AA94_9HEMI</name>